<dbReference type="RefSeq" id="WP_068725718.1">
    <property type="nucleotide sequence ID" value="NZ_LSKU01000001.1"/>
</dbReference>
<evidence type="ECO:0000313" key="1">
    <source>
        <dbReference type="EMBL" id="KXG44240.1"/>
    </source>
</evidence>
<dbReference type="Gene3D" id="3.40.50.300">
    <property type="entry name" value="P-loop containing nucleotide triphosphate hydrolases"/>
    <property type="match status" value="1"/>
</dbReference>
<gene>
    <name evidence="1" type="ORF">U473_09665</name>
</gene>
<name>A0A135L5M9_9BACI</name>
<dbReference type="Proteomes" id="UP000070352">
    <property type="component" value="Unassembled WGS sequence"/>
</dbReference>
<protein>
    <submittedName>
        <fullName evidence="1">Uncharacterized protein</fullName>
    </submittedName>
</protein>
<reference evidence="1 2" key="1">
    <citation type="submission" date="2016-02" db="EMBL/GenBank/DDBJ databases">
        <title>Draft Genome for Tepidibacillus decaturensis nov. sp. Strain Z9, an Anaerobic, Moderately Thermophilic and Heterotrophic Bacterium from Deep Subsurface of the Illinois Basin, USA.</title>
        <authorList>
            <person name="Dong Y."/>
            <person name="Chang J.Y."/>
            <person name="Sanford R."/>
            <person name="Fouke B.W."/>
        </authorList>
    </citation>
    <scope>NUCLEOTIDE SEQUENCE [LARGE SCALE GENOMIC DNA]</scope>
    <source>
        <strain evidence="1 2">Z9</strain>
    </source>
</reference>
<keyword evidence="2" id="KW-1185">Reference proteome</keyword>
<dbReference type="InterPro" id="IPR027417">
    <property type="entry name" value="P-loop_NTPase"/>
</dbReference>
<sequence length="89" mass="10231">MKKTCKSEIEKLSKWYKMGGADYWAFGVKEIYINENRRIGFIFQNFNLFSKLTSIENVELPLIYAGISAKERIHHRPDELSGGASTTRG</sequence>
<organism evidence="1 2">
    <name type="scientific">Tepidibacillus decaturensis</name>
    <dbReference type="NCBI Taxonomy" id="1413211"/>
    <lineage>
        <taxon>Bacteria</taxon>
        <taxon>Bacillati</taxon>
        <taxon>Bacillota</taxon>
        <taxon>Bacilli</taxon>
        <taxon>Bacillales</taxon>
        <taxon>Bacillaceae</taxon>
        <taxon>Tepidibacillus</taxon>
    </lineage>
</organism>
<dbReference type="SUPFAM" id="SSF52540">
    <property type="entry name" value="P-loop containing nucleoside triphosphate hydrolases"/>
    <property type="match status" value="1"/>
</dbReference>
<dbReference type="AlphaFoldDB" id="A0A135L5M9"/>
<dbReference type="STRING" id="1413211.U473_09665"/>
<comment type="caution">
    <text evidence="1">The sequence shown here is derived from an EMBL/GenBank/DDBJ whole genome shotgun (WGS) entry which is preliminary data.</text>
</comment>
<dbReference type="EMBL" id="LSKU01000001">
    <property type="protein sequence ID" value="KXG44240.1"/>
    <property type="molecule type" value="Genomic_DNA"/>
</dbReference>
<proteinExistence type="predicted"/>
<evidence type="ECO:0000313" key="2">
    <source>
        <dbReference type="Proteomes" id="UP000070352"/>
    </source>
</evidence>
<accession>A0A135L5M9</accession>